<reference evidence="1 2" key="1">
    <citation type="submission" date="2012-09" db="EMBL/GenBank/DDBJ databases">
        <title>Genome Sequence of alkane-degrading Bacterium Alcanivorax sp. 19-m-6.</title>
        <authorList>
            <person name="Lai Q."/>
            <person name="Shao Z."/>
        </authorList>
    </citation>
    <scope>NUCLEOTIDE SEQUENCE [LARGE SCALE GENOMIC DNA]</scope>
    <source>
        <strain evidence="1 2">19-m-6</strain>
    </source>
</reference>
<gene>
    <name evidence="1" type="ORF">Y5S_01020</name>
</gene>
<dbReference type="Gene3D" id="1.25.40.10">
    <property type="entry name" value="Tetratricopeptide repeat domain"/>
    <property type="match status" value="1"/>
</dbReference>
<dbReference type="Gene3D" id="1.20.58.320">
    <property type="entry name" value="TPR-like"/>
    <property type="match status" value="1"/>
</dbReference>
<proteinExistence type="predicted"/>
<dbReference type="eggNOG" id="COG3803">
    <property type="taxonomic scope" value="Bacteria"/>
</dbReference>
<dbReference type="OrthoDB" id="7593450at2"/>
<protein>
    <recommendedName>
        <fullName evidence="3">Transmembrane protein</fullName>
    </recommendedName>
</protein>
<evidence type="ECO:0000313" key="1">
    <source>
        <dbReference type="EMBL" id="KGD65796.1"/>
    </source>
</evidence>
<dbReference type="AlphaFoldDB" id="A0A095SMB1"/>
<dbReference type="Proteomes" id="UP000029444">
    <property type="component" value="Unassembled WGS sequence"/>
</dbReference>
<evidence type="ECO:0000313" key="2">
    <source>
        <dbReference type="Proteomes" id="UP000029444"/>
    </source>
</evidence>
<organism evidence="1 2">
    <name type="scientific">Alcanivorax nanhaiticus</name>
    <dbReference type="NCBI Taxonomy" id="1177154"/>
    <lineage>
        <taxon>Bacteria</taxon>
        <taxon>Pseudomonadati</taxon>
        <taxon>Pseudomonadota</taxon>
        <taxon>Gammaproteobacteria</taxon>
        <taxon>Oceanospirillales</taxon>
        <taxon>Alcanivoracaceae</taxon>
        <taxon>Alcanivorax</taxon>
    </lineage>
</organism>
<dbReference type="InterPro" id="IPR010323">
    <property type="entry name" value="DUF924"/>
</dbReference>
<name>A0A095SMB1_9GAMM</name>
<sequence>MFDLMSPWESILDYWFEDGLSRGWPSDPATRKWFRSTQGDDAEIEHRFGDAVSAALQQELVEWERHPESRLALILLLDQFTRHIHRGTANAFAGDHRAATLAVEGLSRQMINRLPLCGQVFFVMPLMHSEDMDLQELCIHTLEKLHKESPEFAAGHVYNHLASARHHAEIIRRFSRFPHRNQVLGRESTREELHFLEQTGRFGQ</sequence>
<dbReference type="InterPro" id="IPR011990">
    <property type="entry name" value="TPR-like_helical_dom_sf"/>
</dbReference>
<dbReference type="STRING" id="1177154.Y5S_01020"/>
<dbReference type="RefSeq" id="WP_035231011.1">
    <property type="nucleotide sequence ID" value="NZ_ARXV01000003.1"/>
</dbReference>
<dbReference type="PATRIC" id="fig|1177154.3.peg.1034"/>
<dbReference type="Pfam" id="PF06041">
    <property type="entry name" value="DUF924"/>
    <property type="match status" value="1"/>
</dbReference>
<dbReference type="EMBL" id="ARXV01000003">
    <property type="protein sequence ID" value="KGD65796.1"/>
    <property type="molecule type" value="Genomic_DNA"/>
</dbReference>
<dbReference type="SUPFAM" id="SSF48452">
    <property type="entry name" value="TPR-like"/>
    <property type="match status" value="1"/>
</dbReference>
<comment type="caution">
    <text evidence="1">The sequence shown here is derived from an EMBL/GenBank/DDBJ whole genome shotgun (WGS) entry which is preliminary data.</text>
</comment>
<accession>A0A095SMB1</accession>
<evidence type="ECO:0008006" key="3">
    <source>
        <dbReference type="Google" id="ProtNLM"/>
    </source>
</evidence>
<keyword evidence="2" id="KW-1185">Reference proteome</keyword>